<dbReference type="CDD" id="cd04301">
    <property type="entry name" value="NAT_SF"/>
    <property type="match status" value="1"/>
</dbReference>
<dbReference type="RefSeq" id="WP_184324277.1">
    <property type="nucleotide sequence ID" value="NZ_JACHLZ010000001.1"/>
</dbReference>
<evidence type="ECO:0000256" key="3">
    <source>
        <dbReference type="SAM" id="MobiDB-lite"/>
    </source>
</evidence>
<keyword evidence="6" id="KW-1185">Reference proteome</keyword>
<sequence>MPAQDATPEPGPSVQGGDDPSAQSAGDSSAQGRDGSSALAWSLRPATLEDVEEIAFAELELFPDEAWSVFQLAEEIEHPDRRYVVAVGARAGDGPASLASPVPGGSAAGEGPLLGYAGIMLAGDIADLHTIGTRVARRGIGRALLAWCEEQALAGGAERMLLEVREDNERARAFYTRAGYTEIGRRPGYYRIRGRRIDALVMERTLAAPGGPTA</sequence>
<dbReference type="SUPFAM" id="SSF55729">
    <property type="entry name" value="Acyl-CoA N-acyltransferases (Nat)"/>
    <property type="match status" value="1"/>
</dbReference>
<dbReference type="AlphaFoldDB" id="A0A841A766"/>
<name>A0A841A766_9MICO</name>
<dbReference type="PROSITE" id="PS51186">
    <property type="entry name" value="GNAT"/>
    <property type="match status" value="1"/>
</dbReference>
<evidence type="ECO:0000313" key="6">
    <source>
        <dbReference type="Proteomes" id="UP000588158"/>
    </source>
</evidence>
<dbReference type="Proteomes" id="UP000588158">
    <property type="component" value="Unassembled WGS sequence"/>
</dbReference>
<dbReference type="GO" id="GO:0008999">
    <property type="term" value="F:protein-N-terminal-alanine acetyltransferase activity"/>
    <property type="evidence" value="ECO:0007669"/>
    <property type="project" value="UniProtKB-EC"/>
</dbReference>
<dbReference type="EC" id="2.3.1.267" evidence="5"/>
<evidence type="ECO:0000256" key="2">
    <source>
        <dbReference type="ARBA" id="ARBA00023315"/>
    </source>
</evidence>
<organism evidence="5 6">
    <name type="scientific">Brachybacterium aquaticum</name>
    <dbReference type="NCBI Taxonomy" id="1432564"/>
    <lineage>
        <taxon>Bacteria</taxon>
        <taxon>Bacillati</taxon>
        <taxon>Actinomycetota</taxon>
        <taxon>Actinomycetes</taxon>
        <taxon>Micrococcales</taxon>
        <taxon>Dermabacteraceae</taxon>
        <taxon>Brachybacterium</taxon>
    </lineage>
</organism>
<keyword evidence="2 5" id="KW-0012">Acyltransferase</keyword>
<dbReference type="Gene3D" id="3.40.630.30">
    <property type="match status" value="1"/>
</dbReference>
<dbReference type="Pfam" id="PF00583">
    <property type="entry name" value="Acetyltransf_1"/>
    <property type="match status" value="1"/>
</dbReference>
<dbReference type="InterPro" id="IPR016181">
    <property type="entry name" value="Acyl_CoA_acyltransferase"/>
</dbReference>
<evidence type="ECO:0000259" key="4">
    <source>
        <dbReference type="PROSITE" id="PS51186"/>
    </source>
</evidence>
<evidence type="ECO:0000256" key="1">
    <source>
        <dbReference type="ARBA" id="ARBA00022679"/>
    </source>
</evidence>
<accession>A0A841A766</accession>
<comment type="caution">
    <text evidence="5">The sequence shown here is derived from an EMBL/GenBank/DDBJ whole genome shotgun (WGS) entry which is preliminary data.</text>
</comment>
<feature type="domain" description="N-acetyltransferase" evidence="4">
    <location>
        <begin position="41"/>
        <end position="207"/>
    </location>
</feature>
<dbReference type="PANTHER" id="PTHR43420">
    <property type="entry name" value="ACETYLTRANSFERASE"/>
    <property type="match status" value="1"/>
</dbReference>
<feature type="region of interest" description="Disordered" evidence="3">
    <location>
        <begin position="1"/>
        <end position="36"/>
    </location>
</feature>
<keyword evidence="1 5" id="KW-0808">Transferase</keyword>
<reference evidence="5 6" key="1">
    <citation type="submission" date="2020-08" db="EMBL/GenBank/DDBJ databases">
        <title>Sequencing the genomes of 1000 actinobacteria strains.</title>
        <authorList>
            <person name="Klenk H.-P."/>
        </authorList>
    </citation>
    <scope>NUCLEOTIDE SEQUENCE [LARGE SCALE GENOMIC DNA]</scope>
    <source>
        <strain evidence="5 6">DSM 28796</strain>
    </source>
</reference>
<proteinExistence type="predicted"/>
<evidence type="ECO:0000313" key="5">
    <source>
        <dbReference type="EMBL" id="MBB5830696.1"/>
    </source>
</evidence>
<protein>
    <submittedName>
        <fullName evidence="5">Ribosomal-protein-alanine N-acetyltransferase</fullName>
        <ecNumber evidence="5">2.3.1.267</ecNumber>
    </submittedName>
</protein>
<dbReference type="InterPro" id="IPR000182">
    <property type="entry name" value="GNAT_dom"/>
</dbReference>
<gene>
    <name evidence="5" type="ORF">HNR70_000509</name>
</gene>
<dbReference type="InterPro" id="IPR050680">
    <property type="entry name" value="YpeA/RimI_acetyltransf"/>
</dbReference>
<feature type="compositionally biased region" description="Low complexity" evidence="3">
    <location>
        <begin position="16"/>
        <end position="32"/>
    </location>
</feature>
<dbReference type="EMBL" id="JACHLZ010000001">
    <property type="protein sequence ID" value="MBB5830696.1"/>
    <property type="molecule type" value="Genomic_DNA"/>
</dbReference>